<accession>A0A5N6LXN9</accession>
<dbReference type="Proteomes" id="UP000326396">
    <property type="component" value="Linkage Group LG8"/>
</dbReference>
<name>A0A5N6LXN9_9ASTR</name>
<dbReference type="InterPro" id="IPR057710">
    <property type="entry name" value="DUF7950"/>
</dbReference>
<keyword evidence="4" id="KW-1185">Reference proteome</keyword>
<protein>
    <recommendedName>
        <fullName evidence="2">DUF7950 domain-containing protein</fullName>
    </recommendedName>
</protein>
<sequence length="302" mass="32632">MNGKGGGYCIARYDGSGMYGMSKVDSIMLKFRPIAPKPVAAGSGSGSGGSSTTTANGNGYVKCGRSKRRYVRVNKNKIKKENFKKSCDDKTRLKASSSSSSHPVVTLSLLPETPNLDENKPVTGVTDLVSVVHDNKRASPPPPAMWLSFNNLVKKPARRPQVVSNVTVECLTDTWVDLEGLGCTDEERVMNMEKDTCPGFISDGQDKVVWTNEAYRQMAGGGHVVDGEDVEVVLVRKDKWTSSPVTYPAFTCKVRVTSAPLGGRKTPSPSSPTLTLPCDVWRMARGACAWRLDVKAALSLGR</sequence>
<dbReference type="AlphaFoldDB" id="A0A5N6LXN9"/>
<proteinExistence type="predicted"/>
<dbReference type="PANTHER" id="PTHR33595">
    <property type="entry name" value="VON WILLEBRAND FACTOR A DOMAIN PROTEIN"/>
    <property type="match status" value="1"/>
</dbReference>
<dbReference type="Pfam" id="PF25821">
    <property type="entry name" value="DUF7950"/>
    <property type="match status" value="1"/>
</dbReference>
<evidence type="ECO:0000259" key="2">
    <source>
        <dbReference type="Pfam" id="PF25821"/>
    </source>
</evidence>
<organism evidence="3 4">
    <name type="scientific">Mikania micrantha</name>
    <name type="common">bitter vine</name>
    <dbReference type="NCBI Taxonomy" id="192012"/>
    <lineage>
        <taxon>Eukaryota</taxon>
        <taxon>Viridiplantae</taxon>
        <taxon>Streptophyta</taxon>
        <taxon>Embryophyta</taxon>
        <taxon>Tracheophyta</taxon>
        <taxon>Spermatophyta</taxon>
        <taxon>Magnoliopsida</taxon>
        <taxon>eudicotyledons</taxon>
        <taxon>Gunneridae</taxon>
        <taxon>Pentapetalae</taxon>
        <taxon>asterids</taxon>
        <taxon>campanulids</taxon>
        <taxon>Asterales</taxon>
        <taxon>Asteraceae</taxon>
        <taxon>Asteroideae</taxon>
        <taxon>Heliantheae alliance</taxon>
        <taxon>Eupatorieae</taxon>
        <taxon>Mikania</taxon>
    </lineage>
</organism>
<reference evidence="3 4" key="1">
    <citation type="submission" date="2019-05" db="EMBL/GenBank/DDBJ databases">
        <title>Mikania micrantha, genome provides insights into the molecular mechanism of rapid growth.</title>
        <authorList>
            <person name="Liu B."/>
        </authorList>
    </citation>
    <scope>NUCLEOTIDE SEQUENCE [LARGE SCALE GENOMIC DNA]</scope>
    <source>
        <strain evidence="3">NLD-2019</strain>
        <tissue evidence="3">Leaf</tissue>
    </source>
</reference>
<gene>
    <name evidence="3" type="ORF">E3N88_39452</name>
</gene>
<evidence type="ECO:0000256" key="1">
    <source>
        <dbReference type="SAM" id="MobiDB-lite"/>
    </source>
</evidence>
<comment type="caution">
    <text evidence="3">The sequence shown here is derived from an EMBL/GenBank/DDBJ whole genome shotgun (WGS) entry which is preliminary data.</text>
</comment>
<dbReference type="PANTHER" id="PTHR33595:SF7">
    <property type="entry name" value="OS12G0242500 PROTEIN"/>
    <property type="match status" value="1"/>
</dbReference>
<feature type="compositionally biased region" description="Low complexity" evidence="1">
    <location>
        <begin position="50"/>
        <end position="59"/>
    </location>
</feature>
<feature type="domain" description="DUF7950" evidence="2">
    <location>
        <begin position="163"/>
        <end position="299"/>
    </location>
</feature>
<dbReference type="EMBL" id="SZYD01000018">
    <property type="protein sequence ID" value="KAD2806075.1"/>
    <property type="molecule type" value="Genomic_DNA"/>
</dbReference>
<evidence type="ECO:0000313" key="3">
    <source>
        <dbReference type="EMBL" id="KAD2806075.1"/>
    </source>
</evidence>
<evidence type="ECO:0000313" key="4">
    <source>
        <dbReference type="Proteomes" id="UP000326396"/>
    </source>
</evidence>
<dbReference type="OrthoDB" id="1898295at2759"/>
<feature type="region of interest" description="Disordered" evidence="1">
    <location>
        <begin position="39"/>
        <end position="60"/>
    </location>
</feature>